<feature type="compositionally biased region" description="Pro residues" evidence="1">
    <location>
        <begin position="283"/>
        <end position="294"/>
    </location>
</feature>
<feature type="region of interest" description="Disordered" evidence="1">
    <location>
        <begin position="1"/>
        <end position="25"/>
    </location>
</feature>
<feature type="region of interest" description="Disordered" evidence="1">
    <location>
        <begin position="40"/>
        <end position="78"/>
    </location>
</feature>
<gene>
    <name evidence="2" type="ORF">MAIT1_00270</name>
</gene>
<accession>A0A1Y2KAA7</accession>
<evidence type="ECO:0000313" key="2">
    <source>
        <dbReference type="EMBL" id="OSM06854.1"/>
    </source>
</evidence>
<evidence type="ECO:0000256" key="1">
    <source>
        <dbReference type="SAM" id="MobiDB-lite"/>
    </source>
</evidence>
<keyword evidence="2" id="KW-0176">Collagen</keyword>
<protein>
    <submittedName>
        <fullName evidence="2">Putative Collagen</fullName>
    </submittedName>
</protein>
<name>A0A1Y2KAA7_9PROT</name>
<feature type="compositionally biased region" description="Polar residues" evidence="1">
    <location>
        <begin position="222"/>
        <end position="238"/>
    </location>
</feature>
<dbReference type="EMBL" id="LVJN01000015">
    <property type="protein sequence ID" value="OSM06854.1"/>
    <property type="molecule type" value="Genomic_DNA"/>
</dbReference>
<feature type="region of interest" description="Disordered" evidence="1">
    <location>
        <begin position="92"/>
        <end position="360"/>
    </location>
</feature>
<comment type="caution">
    <text evidence="2">The sequence shown here is derived from an EMBL/GenBank/DDBJ whole genome shotgun (WGS) entry which is preliminary data.</text>
</comment>
<evidence type="ECO:0000313" key="3">
    <source>
        <dbReference type="Proteomes" id="UP000194003"/>
    </source>
</evidence>
<feature type="compositionally biased region" description="Low complexity" evidence="1">
    <location>
        <begin position="328"/>
        <end position="337"/>
    </location>
</feature>
<dbReference type="RefSeq" id="WP_085440613.1">
    <property type="nucleotide sequence ID" value="NZ_LVJN01000015.1"/>
</dbReference>
<proteinExistence type="predicted"/>
<feature type="compositionally biased region" description="Basic and acidic residues" evidence="1">
    <location>
        <begin position="346"/>
        <end position="360"/>
    </location>
</feature>
<keyword evidence="3" id="KW-1185">Reference proteome</keyword>
<feature type="compositionally biased region" description="Low complexity" evidence="1">
    <location>
        <begin position="53"/>
        <end position="75"/>
    </location>
</feature>
<feature type="compositionally biased region" description="Low complexity" evidence="1">
    <location>
        <begin position="239"/>
        <end position="253"/>
    </location>
</feature>
<organism evidence="2 3">
    <name type="scientific">Magnetofaba australis IT-1</name>
    <dbReference type="NCBI Taxonomy" id="1434232"/>
    <lineage>
        <taxon>Bacteria</taxon>
        <taxon>Pseudomonadati</taxon>
        <taxon>Pseudomonadota</taxon>
        <taxon>Magnetococcia</taxon>
        <taxon>Magnetococcales</taxon>
        <taxon>Magnetococcaceae</taxon>
        <taxon>Magnetofaba</taxon>
    </lineage>
</organism>
<dbReference type="Proteomes" id="UP000194003">
    <property type="component" value="Unassembled WGS sequence"/>
</dbReference>
<dbReference type="AlphaFoldDB" id="A0A1Y2KAA7"/>
<sequence length="374" mass="39761">MNPSPYGQQSAPSQPEATGTAGIRQSVSCMFADSARRYGWLDDEEGAPPAQPVQPIQQQIASAGAVPAQAQPGQPRSLNQTVHDAMTQTALRMGVHPSQGDEYDLTPRGGDAMAMADETPRMGFEQDAGRSSYSGAGEDEGIPVIPTDHGLSASGPQDETPRGFFEPPPWDGVDNDAMDGAYAAQHGAPFYEQLQSEQVMPQKAPPDYTDSDTQDGAYAAQHGQSFSAPSQPGWISQQTPVVRTTPLRVTTPVENISPEARFMGVPVDEGQPVGPGETAHPPSLSPPQTPPAPQRSPYAKEAPANMGRDMEQDHGLGRTRFGTPRSQAGSATASGATDLLRQEGNGGRKKEGRGGKKEKCSKYFDWQCPHTGEK</sequence>
<reference evidence="2 3" key="1">
    <citation type="journal article" date="2016" name="BMC Genomics">
        <title>Combined genomic and structural analyses of a cultured magnetotactic bacterium reveals its niche adaptation to a dynamic environment.</title>
        <authorList>
            <person name="Araujo A.C."/>
            <person name="Morillo V."/>
            <person name="Cypriano J."/>
            <person name="Teixeira L.C."/>
            <person name="Leao P."/>
            <person name="Lyra S."/>
            <person name="Almeida L.G."/>
            <person name="Bazylinski D.A."/>
            <person name="Vasconcellos A.T."/>
            <person name="Abreu F."/>
            <person name="Lins U."/>
        </authorList>
    </citation>
    <scope>NUCLEOTIDE SEQUENCE [LARGE SCALE GENOMIC DNA]</scope>
    <source>
        <strain evidence="2 3">IT-1</strain>
    </source>
</reference>